<dbReference type="Pfam" id="PF00668">
    <property type="entry name" value="Condensation"/>
    <property type="match status" value="1"/>
</dbReference>
<evidence type="ECO:0000259" key="2">
    <source>
        <dbReference type="Pfam" id="PF00668"/>
    </source>
</evidence>
<organism evidence="3 4">
    <name type="scientific">Catenulispora pinistramenti</name>
    <dbReference type="NCBI Taxonomy" id="2705254"/>
    <lineage>
        <taxon>Bacteria</taxon>
        <taxon>Bacillati</taxon>
        <taxon>Actinomycetota</taxon>
        <taxon>Actinomycetes</taxon>
        <taxon>Catenulisporales</taxon>
        <taxon>Catenulisporaceae</taxon>
        <taxon>Catenulispora</taxon>
    </lineage>
</organism>
<dbReference type="Proteomes" id="UP000730482">
    <property type="component" value="Unassembled WGS sequence"/>
</dbReference>
<feature type="domain" description="Condensation" evidence="2">
    <location>
        <begin position="67"/>
        <end position="343"/>
    </location>
</feature>
<dbReference type="InterPro" id="IPR001242">
    <property type="entry name" value="Condensation_dom"/>
</dbReference>
<dbReference type="Gene3D" id="3.30.559.10">
    <property type="entry name" value="Chloramphenicol acetyltransferase-like domain"/>
    <property type="match status" value="1"/>
</dbReference>
<accession>A0ABS5KR21</accession>
<proteinExistence type="predicted"/>
<evidence type="ECO:0000313" key="4">
    <source>
        <dbReference type="Proteomes" id="UP000730482"/>
    </source>
</evidence>
<name>A0ABS5KR21_9ACTN</name>
<feature type="compositionally biased region" description="Basic and acidic residues" evidence="1">
    <location>
        <begin position="436"/>
        <end position="452"/>
    </location>
</feature>
<evidence type="ECO:0000256" key="1">
    <source>
        <dbReference type="SAM" id="MobiDB-lite"/>
    </source>
</evidence>
<dbReference type="InterPro" id="IPR023213">
    <property type="entry name" value="CAT-like_dom_sf"/>
</dbReference>
<dbReference type="SUPFAM" id="SSF52777">
    <property type="entry name" value="CoA-dependent acyltransferases"/>
    <property type="match status" value="2"/>
</dbReference>
<evidence type="ECO:0000313" key="3">
    <source>
        <dbReference type="EMBL" id="MBS2548492.1"/>
    </source>
</evidence>
<gene>
    <name evidence="3" type="ORF">KGQ19_16620</name>
</gene>
<reference evidence="3 4" key="1">
    <citation type="submission" date="2020-02" db="EMBL/GenBank/DDBJ databases">
        <title>Acidophilic actinobacteria isolated from forest soil.</title>
        <authorList>
            <person name="Golinska P."/>
        </authorList>
    </citation>
    <scope>NUCLEOTIDE SEQUENCE [LARGE SCALE GENOMIC DNA]</scope>
    <source>
        <strain evidence="3 4">NL8</strain>
    </source>
</reference>
<dbReference type="RefSeq" id="WP_212010073.1">
    <property type="nucleotide sequence ID" value="NZ_JAAFYZ010000050.1"/>
</dbReference>
<sequence length="452" mass="49543">MPYEVHQVSVRFAGAGAGEGEFTWGQREWWKEMLQDESWWPLGGVVSVPPGRSLGDLVEETRWRLCRFPALRTRVKMGADGRPRQRVSPSGVFEIDVVEVGEEDPVVAATRLAAQYTDTAFDHEHDWPMRMAVVCRNGQPAHVVVLVSHLVIDAAGVRALVSETEARPEVPPRGQTSLEQAAWQASAAGRRQNAAALRYWGEVLNAVPPSRFQNPHGPLSAGIWHGAYDSYALLPAVQVISERSGFDLPTVFLALFAVAMHRVRGVDPVVVRPVVDNRFRPGLADAVCTAAQHGVCLIEVSGIAFEEVLQRAARSARTAFKYAYVDPWDVEVLIQRVEIERDAALDTHCRLNYRFRAGTAPEFAPGPVPPGTFRWLDGNDGSPLKHLTLQIDNIPGGVRLGLHINTAAFAPDDAETLARVMESVAVFEASGGVDGQRPDDRSGSMIMDLDRG</sequence>
<dbReference type="Gene3D" id="3.30.559.30">
    <property type="entry name" value="Nonribosomal peptide synthetase, condensation domain"/>
    <property type="match status" value="1"/>
</dbReference>
<dbReference type="EMBL" id="JAAFYZ010000050">
    <property type="protein sequence ID" value="MBS2548492.1"/>
    <property type="molecule type" value="Genomic_DNA"/>
</dbReference>
<comment type="caution">
    <text evidence="3">The sequence shown here is derived from an EMBL/GenBank/DDBJ whole genome shotgun (WGS) entry which is preliminary data.</text>
</comment>
<keyword evidence="4" id="KW-1185">Reference proteome</keyword>
<feature type="region of interest" description="Disordered" evidence="1">
    <location>
        <begin position="431"/>
        <end position="452"/>
    </location>
</feature>
<protein>
    <recommendedName>
        <fullName evidence="2">Condensation domain-containing protein</fullName>
    </recommendedName>
</protein>